<dbReference type="GeneID" id="34581764"/>
<dbReference type="RefSeq" id="XP_022483127.1">
    <property type="nucleotide sequence ID" value="XM_022637030.1"/>
</dbReference>
<reference evidence="1 2" key="1">
    <citation type="journal article" date="2016" name="Sci. Rep.">
        <title>Penicillium arizonense, a new, genome sequenced fungal species, reveals a high chemical diversity in secreted metabolites.</title>
        <authorList>
            <person name="Grijseels S."/>
            <person name="Nielsen J.C."/>
            <person name="Randelovic M."/>
            <person name="Nielsen J."/>
            <person name="Nielsen K.F."/>
            <person name="Workman M."/>
            <person name="Frisvad J.C."/>
        </authorList>
    </citation>
    <scope>NUCLEOTIDE SEQUENCE [LARGE SCALE GENOMIC DNA]</scope>
    <source>
        <strain evidence="1 2">CBS 141311</strain>
    </source>
</reference>
<keyword evidence="2" id="KW-1185">Reference proteome</keyword>
<proteinExistence type="predicted"/>
<organism evidence="1 2">
    <name type="scientific">Penicillium arizonense</name>
    <dbReference type="NCBI Taxonomy" id="1835702"/>
    <lineage>
        <taxon>Eukaryota</taxon>
        <taxon>Fungi</taxon>
        <taxon>Dikarya</taxon>
        <taxon>Ascomycota</taxon>
        <taxon>Pezizomycotina</taxon>
        <taxon>Eurotiomycetes</taxon>
        <taxon>Eurotiomycetidae</taxon>
        <taxon>Eurotiales</taxon>
        <taxon>Aspergillaceae</taxon>
        <taxon>Penicillium</taxon>
    </lineage>
</organism>
<dbReference type="EMBL" id="LXJU01000039">
    <property type="protein sequence ID" value="OGE47669.1"/>
    <property type="molecule type" value="Genomic_DNA"/>
</dbReference>
<evidence type="ECO:0000313" key="2">
    <source>
        <dbReference type="Proteomes" id="UP000177622"/>
    </source>
</evidence>
<accession>A0A1F5L411</accession>
<dbReference type="AlphaFoldDB" id="A0A1F5L411"/>
<protein>
    <submittedName>
        <fullName evidence="1">Uncharacterized protein</fullName>
    </submittedName>
</protein>
<comment type="caution">
    <text evidence="1">The sequence shown here is derived from an EMBL/GenBank/DDBJ whole genome shotgun (WGS) entry which is preliminary data.</text>
</comment>
<gene>
    <name evidence="1" type="ORF">PENARI_c039G04123</name>
</gene>
<evidence type="ECO:0000313" key="1">
    <source>
        <dbReference type="EMBL" id="OGE47669.1"/>
    </source>
</evidence>
<name>A0A1F5L411_PENAI</name>
<sequence>MTSIPQQEAAVSWIMKGAIENQKVLNIDLAKPTSAQQFPTTVNREGSLESLFHLGVWMYLC</sequence>
<dbReference type="Proteomes" id="UP000177622">
    <property type="component" value="Unassembled WGS sequence"/>
</dbReference>